<reference evidence="4" key="1">
    <citation type="journal article" date="2018" name="Genome Announc.">
        <title>Complete genome sequence of a Dickeya fangzhongdai type strain causing bleeding canker of pear tree trunks.</title>
        <authorList>
            <person name="Zhao Y."/>
            <person name="Tian Y."/>
            <person name="Li X."/>
            <person name="Hu B."/>
        </authorList>
    </citation>
    <scope>NUCLEOTIDE SEQUENCE [LARGE SCALE GENOMIC DNA]</scope>
    <source>
        <strain evidence="4">DSM 101947</strain>
    </source>
</reference>
<dbReference type="EMBL" id="CP025003">
    <property type="protein sequence ID" value="ATZ93963.1"/>
    <property type="molecule type" value="Genomic_DNA"/>
</dbReference>
<dbReference type="RefSeq" id="WP_100849282.1">
    <property type="nucleotide sequence ID" value="NZ_BMJF01000008.1"/>
</dbReference>
<gene>
    <name evidence="3" type="ORF">CVE23_08280</name>
</gene>
<accession>A0A2K8QKC8</accession>
<dbReference type="GeneID" id="66564331"/>
<evidence type="ECO:0000313" key="4">
    <source>
        <dbReference type="Proteomes" id="UP000231901"/>
    </source>
</evidence>
<protein>
    <submittedName>
        <fullName evidence="3">Uncharacterized protein</fullName>
    </submittedName>
</protein>
<evidence type="ECO:0000256" key="1">
    <source>
        <dbReference type="ARBA" id="ARBA00022722"/>
    </source>
</evidence>
<evidence type="ECO:0000256" key="2">
    <source>
        <dbReference type="ARBA" id="ARBA00022801"/>
    </source>
</evidence>
<dbReference type="AlphaFoldDB" id="A0A2K8QKC8"/>
<dbReference type="GO" id="GO:0004518">
    <property type="term" value="F:nuclease activity"/>
    <property type="evidence" value="ECO:0007669"/>
    <property type="project" value="UniProtKB-KW"/>
</dbReference>
<keyword evidence="4" id="KW-1185">Reference proteome</keyword>
<name>A0A2K8QKC8_9GAMM</name>
<organism evidence="3 4">
    <name type="scientific">Dickeya fangzhongdai</name>
    <dbReference type="NCBI Taxonomy" id="1778540"/>
    <lineage>
        <taxon>Bacteria</taxon>
        <taxon>Pseudomonadati</taxon>
        <taxon>Pseudomonadota</taxon>
        <taxon>Gammaproteobacteria</taxon>
        <taxon>Enterobacterales</taxon>
        <taxon>Pectobacteriaceae</taxon>
        <taxon>Dickeya</taxon>
    </lineage>
</organism>
<proteinExistence type="predicted"/>
<dbReference type="GO" id="GO:0016787">
    <property type="term" value="F:hydrolase activity"/>
    <property type="evidence" value="ECO:0007669"/>
    <property type="project" value="UniProtKB-KW"/>
</dbReference>
<keyword evidence="1" id="KW-0540">Nuclease</keyword>
<dbReference type="Pfam" id="PF09827">
    <property type="entry name" value="CRISPR_Cas2"/>
    <property type="match status" value="1"/>
</dbReference>
<dbReference type="InterPro" id="IPR019199">
    <property type="entry name" value="Virulence_VapD/CRISPR_Cas2"/>
</dbReference>
<evidence type="ECO:0000313" key="3">
    <source>
        <dbReference type="EMBL" id="ATZ93963.1"/>
    </source>
</evidence>
<dbReference type="Proteomes" id="UP000231901">
    <property type="component" value="Chromosome"/>
</dbReference>
<dbReference type="KEGG" id="dfn:CVE23_08280"/>
<sequence length="83" mass="9719">MALYFMSYDLVKNKDYSKIIDELKRLGARRMPESNWCLTRPTSGESKNLRDHFQKFIDSDDSLVVSEVTDWAGLRMMDNPNNL</sequence>
<keyword evidence="2" id="KW-0378">Hydrolase</keyword>